<dbReference type="Proteomes" id="UP000887581">
    <property type="component" value="Unplaced"/>
</dbReference>
<name>A0A915Q139_9BILA</name>
<proteinExistence type="predicted"/>
<evidence type="ECO:0000313" key="1">
    <source>
        <dbReference type="Proteomes" id="UP000887581"/>
    </source>
</evidence>
<reference evidence="2" key="1">
    <citation type="submission" date="2022-11" db="UniProtKB">
        <authorList>
            <consortium name="WormBaseParasite"/>
        </authorList>
    </citation>
    <scope>IDENTIFICATION</scope>
</reference>
<evidence type="ECO:0000313" key="2">
    <source>
        <dbReference type="WBParaSite" id="sdigi.contig432.g8277.t1"/>
    </source>
</evidence>
<keyword evidence="1" id="KW-1185">Reference proteome</keyword>
<sequence>MRHQFHIALRIDWQQQYFNLYPNLSSHVMPIFRATIFIIDWDFLEEEEAVRWKEAIRRQEAIHRKKSRREGAIYQEEAVC</sequence>
<organism evidence="1 2">
    <name type="scientific">Setaria digitata</name>
    <dbReference type="NCBI Taxonomy" id="48799"/>
    <lineage>
        <taxon>Eukaryota</taxon>
        <taxon>Metazoa</taxon>
        <taxon>Ecdysozoa</taxon>
        <taxon>Nematoda</taxon>
        <taxon>Chromadorea</taxon>
        <taxon>Rhabditida</taxon>
        <taxon>Spirurina</taxon>
        <taxon>Spiruromorpha</taxon>
        <taxon>Filarioidea</taxon>
        <taxon>Setariidae</taxon>
        <taxon>Setaria</taxon>
    </lineage>
</organism>
<dbReference type="AlphaFoldDB" id="A0A915Q139"/>
<accession>A0A915Q139</accession>
<dbReference type="WBParaSite" id="sdigi.contig432.g8277.t1">
    <property type="protein sequence ID" value="sdigi.contig432.g8277.t1"/>
    <property type="gene ID" value="sdigi.contig432.g8277"/>
</dbReference>
<protein>
    <submittedName>
        <fullName evidence="2">Uncharacterized protein</fullName>
    </submittedName>
</protein>